<protein>
    <submittedName>
        <fullName evidence="4">Uncharacterized protein LOC111138096</fullName>
    </submittedName>
</protein>
<dbReference type="Proteomes" id="UP000694844">
    <property type="component" value="Chromosome 5"/>
</dbReference>
<dbReference type="OrthoDB" id="6210630at2759"/>
<dbReference type="RefSeq" id="XP_022345611.1">
    <property type="nucleotide sequence ID" value="XM_022489903.1"/>
</dbReference>
<gene>
    <name evidence="4" type="primary">LOC111138096</name>
</gene>
<organism evidence="3 4">
    <name type="scientific">Crassostrea virginica</name>
    <name type="common">Eastern oyster</name>
    <dbReference type="NCBI Taxonomy" id="6565"/>
    <lineage>
        <taxon>Eukaryota</taxon>
        <taxon>Metazoa</taxon>
        <taxon>Spiralia</taxon>
        <taxon>Lophotrochozoa</taxon>
        <taxon>Mollusca</taxon>
        <taxon>Bivalvia</taxon>
        <taxon>Autobranchia</taxon>
        <taxon>Pteriomorphia</taxon>
        <taxon>Ostreida</taxon>
        <taxon>Ostreoidea</taxon>
        <taxon>Ostreidae</taxon>
        <taxon>Crassostrea</taxon>
    </lineage>
</organism>
<keyword evidence="3" id="KW-1185">Reference proteome</keyword>
<dbReference type="GeneID" id="111138096"/>
<evidence type="ECO:0000256" key="2">
    <source>
        <dbReference type="SAM" id="SignalP"/>
    </source>
</evidence>
<keyword evidence="1" id="KW-1133">Transmembrane helix</keyword>
<feature type="chain" id="PRO_5033995533" evidence="2">
    <location>
        <begin position="17"/>
        <end position="359"/>
    </location>
</feature>
<keyword evidence="1" id="KW-0472">Membrane</keyword>
<evidence type="ECO:0000313" key="3">
    <source>
        <dbReference type="Proteomes" id="UP000694844"/>
    </source>
</evidence>
<accession>A0A8B8F044</accession>
<keyword evidence="2" id="KW-0732">Signal</keyword>
<evidence type="ECO:0000313" key="4">
    <source>
        <dbReference type="RefSeq" id="XP_022345611.1"/>
    </source>
</evidence>
<reference evidence="4" key="1">
    <citation type="submission" date="2025-08" db="UniProtKB">
        <authorList>
            <consortium name="RefSeq"/>
        </authorList>
    </citation>
    <scope>IDENTIFICATION</scope>
    <source>
        <tissue evidence="4">Whole sample</tissue>
    </source>
</reference>
<keyword evidence="1" id="KW-0812">Transmembrane</keyword>
<dbReference type="AlphaFoldDB" id="A0A8B8F044"/>
<feature type="transmembrane region" description="Helical" evidence="1">
    <location>
        <begin position="286"/>
        <end position="306"/>
    </location>
</feature>
<name>A0A8B8F044_CRAVI</name>
<sequence>MDLFILMILILRQVDGEENERQHVKYIPCSTIIDHIYGESRIQCLEDELIYVEKQVLIAGILSIEDSATLCDDSLTSGICTHTLPDQSQVGGGSFSVGRTCNLQVNCVLDKDLIEKSVDAIQNTSCKFVSTGLTYSCIQKKQVFILSENEMSSKMDLDDIYLVIDRFHGNLTCGIIGQTTGLKILELTEVSLDVKSNGTSIYNNNNTNMYGNNIILTSRNANTSVYSLDLSIWANGRIWLQLKGNRLQVNCIQLSPNIYNPSTEDTKKNLTSTTTNTQVTDSKVRLYVLMVFGLVAVLIMLIGIYITQRRKDQKKLQDLIQRKERGSIIVNDNQMASDNAEEDKKIYAEISSARTFLCF</sequence>
<feature type="signal peptide" evidence="2">
    <location>
        <begin position="1"/>
        <end position="16"/>
    </location>
</feature>
<evidence type="ECO:0000256" key="1">
    <source>
        <dbReference type="SAM" id="Phobius"/>
    </source>
</evidence>
<proteinExistence type="predicted"/>
<dbReference type="KEGG" id="cvn:111138096"/>